<dbReference type="GO" id="GO:0006556">
    <property type="term" value="P:S-adenosylmethionine biosynthetic process"/>
    <property type="evidence" value="ECO:0007669"/>
    <property type="project" value="UniProtKB-UniRule"/>
</dbReference>
<proteinExistence type="inferred from homology"/>
<evidence type="ECO:0000256" key="9">
    <source>
        <dbReference type="ARBA" id="ARBA00022741"/>
    </source>
</evidence>
<reference evidence="15" key="1">
    <citation type="journal article" date="2020" name="mSystems">
        <title>Genome- and Community-Level Interaction Insights into Carbon Utilization and Element Cycling Functions of Hydrothermarchaeota in Hydrothermal Sediment.</title>
        <authorList>
            <person name="Zhou Z."/>
            <person name="Liu Y."/>
            <person name="Xu W."/>
            <person name="Pan J."/>
            <person name="Luo Z.H."/>
            <person name="Li M."/>
        </authorList>
    </citation>
    <scope>NUCLEOTIDE SEQUENCE [LARGE SCALE GENOMIC DNA]</scope>
    <source>
        <strain evidence="15">HyVt-93</strain>
    </source>
</reference>
<dbReference type="UniPathway" id="UPA00315">
    <property type="reaction ID" value="UER00080"/>
</dbReference>
<evidence type="ECO:0000256" key="8">
    <source>
        <dbReference type="ARBA" id="ARBA00022679"/>
    </source>
</evidence>
<dbReference type="Pfam" id="PF01941">
    <property type="entry name" value="AdoMet_Synthase"/>
    <property type="match status" value="1"/>
</dbReference>
<dbReference type="GO" id="GO:0000287">
    <property type="term" value="F:magnesium ion binding"/>
    <property type="evidence" value="ECO:0007669"/>
    <property type="project" value="UniProtKB-UniRule"/>
</dbReference>
<evidence type="ECO:0000256" key="4">
    <source>
        <dbReference type="ARBA" id="ARBA00009691"/>
    </source>
</evidence>
<keyword evidence="10 14" id="KW-0067">ATP-binding</keyword>
<comment type="pathway">
    <text evidence="3 14">Amino-acid biosynthesis; S-adenosyl-L-methionine biosynthesis; S-adenosyl-L-methionine from L-methionine: step 1/1.</text>
</comment>
<evidence type="ECO:0000256" key="5">
    <source>
        <dbReference type="ARBA" id="ARBA00012828"/>
    </source>
</evidence>
<evidence type="ECO:0000313" key="15">
    <source>
        <dbReference type="EMBL" id="HHI01130.1"/>
    </source>
</evidence>
<accession>A0A7C5P9T4</accession>
<keyword evidence="11 14" id="KW-0460">Magnesium</keyword>
<evidence type="ECO:0000256" key="3">
    <source>
        <dbReference type="ARBA" id="ARBA00005224"/>
    </source>
</evidence>
<evidence type="ECO:0000256" key="7">
    <source>
        <dbReference type="ARBA" id="ARBA00022563"/>
    </source>
</evidence>
<dbReference type="EC" id="2.5.1.6" evidence="5 14"/>
<organism evidence="15">
    <name type="scientific">Thermococcus litoralis</name>
    <dbReference type="NCBI Taxonomy" id="2265"/>
    <lineage>
        <taxon>Archaea</taxon>
        <taxon>Methanobacteriati</taxon>
        <taxon>Methanobacteriota</taxon>
        <taxon>Thermococci</taxon>
        <taxon>Thermococcales</taxon>
        <taxon>Thermococcaceae</taxon>
        <taxon>Thermococcus</taxon>
    </lineage>
</organism>
<name>A0A7C5P9T4_THELI</name>
<dbReference type="PANTHER" id="PTHR36697">
    <property type="entry name" value="S-ADENOSYLMETHIONINE SYNTHASE"/>
    <property type="match status" value="1"/>
</dbReference>
<gene>
    <name evidence="14" type="primary">mat</name>
    <name evidence="15" type="ORF">ENL40_06675</name>
</gene>
<feature type="binding site" evidence="14">
    <location>
        <begin position="139"/>
        <end position="144"/>
    </location>
    <ligand>
        <name>ATP</name>
        <dbReference type="ChEBI" id="CHEBI:30616"/>
    </ligand>
</feature>
<dbReference type="InterPro" id="IPR002795">
    <property type="entry name" value="S-AdoMet_synthetase_arc"/>
</dbReference>
<dbReference type="PANTHER" id="PTHR36697:SF1">
    <property type="entry name" value="S-ADENOSYLMETHIONINE SYNTHASE"/>
    <property type="match status" value="1"/>
</dbReference>
<dbReference type="HAMAP" id="MF_00136">
    <property type="entry name" value="S_AdoMet_synth2"/>
    <property type="match status" value="1"/>
</dbReference>
<dbReference type="GO" id="GO:0004478">
    <property type="term" value="F:methionine adenosyltransferase activity"/>
    <property type="evidence" value="ECO:0007669"/>
    <property type="project" value="UniProtKB-UniRule"/>
</dbReference>
<dbReference type="AlphaFoldDB" id="A0A7C5P9T4"/>
<dbReference type="Gene3D" id="3.30.300.10">
    <property type="match status" value="1"/>
</dbReference>
<evidence type="ECO:0000256" key="10">
    <source>
        <dbReference type="ARBA" id="ARBA00022840"/>
    </source>
</evidence>
<comment type="cofactor">
    <cofactor evidence="1 14">
        <name>Mg(2+)</name>
        <dbReference type="ChEBI" id="CHEBI:18420"/>
    </cofactor>
</comment>
<dbReference type="Gene3D" id="3.30.300.280">
    <property type="entry name" value="S-adenosylmethionine synthetase, C-terminal domain"/>
    <property type="match status" value="2"/>
</dbReference>
<keyword evidence="9 14" id="KW-0547">Nucleotide-binding</keyword>
<evidence type="ECO:0000256" key="13">
    <source>
        <dbReference type="ARBA" id="ARBA00048344"/>
    </source>
</evidence>
<comment type="catalytic activity">
    <reaction evidence="13 14">
        <text>L-methionine + ATP + H2O = S-adenosyl-L-methionine + phosphate + diphosphate</text>
        <dbReference type="Rhea" id="RHEA:21080"/>
        <dbReference type="ChEBI" id="CHEBI:15377"/>
        <dbReference type="ChEBI" id="CHEBI:30616"/>
        <dbReference type="ChEBI" id="CHEBI:33019"/>
        <dbReference type="ChEBI" id="CHEBI:43474"/>
        <dbReference type="ChEBI" id="CHEBI:57844"/>
        <dbReference type="ChEBI" id="CHEBI:59789"/>
        <dbReference type="EC" id="2.5.1.6"/>
    </reaction>
</comment>
<evidence type="ECO:0000256" key="11">
    <source>
        <dbReference type="ARBA" id="ARBA00022842"/>
    </source>
</evidence>
<dbReference type="GO" id="GO:0006730">
    <property type="term" value="P:one-carbon metabolic process"/>
    <property type="evidence" value="ECO:0007669"/>
    <property type="project" value="UniProtKB-KW"/>
</dbReference>
<dbReference type="NCBIfam" id="NF003366">
    <property type="entry name" value="PRK04439.1-5"/>
    <property type="match status" value="1"/>
</dbReference>
<evidence type="ECO:0000256" key="6">
    <source>
        <dbReference type="ARBA" id="ARBA00020319"/>
    </source>
</evidence>
<comment type="function">
    <text evidence="2 14">Catalyzes the formation of S-adenosylmethionine from methionine and ATP.</text>
</comment>
<comment type="caution">
    <text evidence="15">The sequence shown here is derived from an EMBL/GenBank/DDBJ whole genome shotgun (WGS) entry which is preliminary data.</text>
</comment>
<dbReference type="Proteomes" id="UP000886217">
    <property type="component" value="Unassembled WGS sequence"/>
</dbReference>
<dbReference type="InterPro" id="IPR027790">
    <property type="entry name" value="AdoMet_synthase_2_family"/>
</dbReference>
<protein>
    <recommendedName>
        <fullName evidence="6 14">S-adenosylmethionine synthase</fullName>
        <shortName evidence="14">AdoMet synthase</shortName>
        <ecNumber evidence="5 14">2.5.1.6</ecNumber>
    </recommendedName>
    <alternativeName>
        <fullName evidence="12 14">Methionine adenosyltransferase</fullName>
    </alternativeName>
</protein>
<evidence type="ECO:0000256" key="2">
    <source>
        <dbReference type="ARBA" id="ARBA00003775"/>
    </source>
</evidence>
<evidence type="ECO:0000256" key="14">
    <source>
        <dbReference type="HAMAP-Rule" id="MF_00136"/>
    </source>
</evidence>
<dbReference type="EMBL" id="DRTU01000270">
    <property type="protein sequence ID" value="HHI01130.1"/>
    <property type="molecule type" value="Genomic_DNA"/>
</dbReference>
<dbReference type="NCBIfam" id="NF003364">
    <property type="entry name" value="PRK04439.1-3"/>
    <property type="match status" value="1"/>
</dbReference>
<comment type="similarity">
    <text evidence="4 14">Belongs to the AdoMet synthase 2 family.</text>
</comment>
<dbReference type="GO" id="GO:0005524">
    <property type="term" value="F:ATP binding"/>
    <property type="evidence" value="ECO:0007669"/>
    <property type="project" value="UniProtKB-UniRule"/>
</dbReference>
<dbReference type="InterPro" id="IPR042544">
    <property type="entry name" value="AdoMet_synthase_3"/>
</dbReference>
<evidence type="ECO:0000256" key="1">
    <source>
        <dbReference type="ARBA" id="ARBA00001946"/>
    </source>
</evidence>
<sequence length="405" mass="45309">MVEKKRNIIVEELVRTPVEMQKVELVERKGIGHPDSIADGIAEAISRALSREYMRRYGIILHHNTDQVEVVGGRAYPRFGGGEVIKPIYILLSGRAVEFVDKEMFPVHEVAIRAAKEYLRKAVRHLDIEKHVVIDSRIGQGSVDLVGVFNKVKENPIPLANDTSFGVGYAPLSETEKIVLETEKLLNSEKFKKEWPAVGEDIKVMGLRKDDEIDLTIAAAIVDSEVQNPQEYIEVKEGIYNAVKELVSQYTNRRVNIYVNTADDPKKDIYYITVTGTSAEAGDDGSVGRGNRVNGLITPNRHMSMEAAAGKNPVSHVGKIYNILANLIANDIAEQIEGVQEVYVRILSQIGKPIDEPLVASIQAIPKPGYKVEQFERQAYEIADEWLANITKIQKMILEDKIHVF</sequence>
<evidence type="ECO:0000256" key="12">
    <source>
        <dbReference type="ARBA" id="ARBA00032151"/>
    </source>
</evidence>
<keyword evidence="7 14" id="KW-0554">One-carbon metabolism</keyword>
<keyword evidence="8 14" id="KW-0808">Transferase</keyword>